<gene>
    <name evidence="3" type="ORF">CEY00_Acc32765</name>
</gene>
<evidence type="ECO:0000256" key="2">
    <source>
        <dbReference type="SAM" id="SignalP"/>
    </source>
</evidence>
<dbReference type="GO" id="GO:0090071">
    <property type="term" value="P:negative regulation of ribosome biogenesis"/>
    <property type="evidence" value="ECO:0007669"/>
    <property type="project" value="TreeGrafter"/>
</dbReference>
<feature type="chain" id="PRO_5015354281" evidence="2">
    <location>
        <begin position="20"/>
        <end position="140"/>
    </location>
</feature>
<evidence type="ECO:0000313" key="4">
    <source>
        <dbReference type="Proteomes" id="UP000241394"/>
    </source>
</evidence>
<dbReference type="GO" id="GO:0017148">
    <property type="term" value="P:negative regulation of translation"/>
    <property type="evidence" value="ECO:0007669"/>
    <property type="project" value="TreeGrafter"/>
</dbReference>
<feature type="signal peptide" evidence="2">
    <location>
        <begin position="1"/>
        <end position="19"/>
    </location>
</feature>
<dbReference type="SUPFAM" id="SSF81301">
    <property type="entry name" value="Nucleotidyltransferase"/>
    <property type="match status" value="1"/>
</dbReference>
<dbReference type="PANTHER" id="PTHR21043">
    <property type="entry name" value="IOJAP SUPERFAMILY ORTHOLOG"/>
    <property type="match status" value="1"/>
</dbReference>
<dbReference type="Gramene" id="PSR84785">
    <property type="protein sequence ID" value="PSR84785"/>
    <property type="gene ID" value="CEY00_Acc32765"/>
</dbReference>
<dbReference type="EMBL" id="NKQK01000029">
    <property type="protein sequence ID" value="PSR84785.1"/>
    <property type="molecule type" value="Genomic_DNA"/>
</dbReference>
<dbReference type="InterPro" id="IPR043519">
    <property type="entry name" value="NT_sf"/>
</dbReference>
<dbReference type="Proteomes" id="UP000241394">
    <property type="component" value="Chromosome LG29"/>
</dbReference>
<dbReference type="InParanoid" id="A0A2R6P3C2"/>
<keyword evidence="4" id="KW-1185">Reference proteome</keyword>
<organism evidence="3 4">
    <name type="scientific">Actinidia chinensis var. chinensis</name>
    <name type="common">Chinese soft-hair kiwi</name>
    <dbReference type="NCBI Taxonomy" id="1590841"/>
    <lineage>
        <taxon>Eukaryota</taxon>
        <taxon>Viridiplantae</taxon>
        <taxon>Streptophyta</taxon>
        <taxon>Embryophyta</taxon>
        <taxon>Tracheophyta</taxon>
        <taxon>Spermatophyta</taxon>
        <taxon>Magnoliopsida</taxon>
        <taxon>eudicotyledons</taxon>
        <taxon>Gunneridae</taxon>
        <taxon>Pentapetalae</taxon>
        <taxon>asterids</taxon>
        <taxon>Ericales</taxon>
        <taxon>Actinidiaceae</taxon>
        <taxon>Actinidia</taxon>
    </lineage>
</organism>
<dbReference type="Gene3D" id="3.30.460.10">
    <property type="entry name" value="Beta Polymerase, domain 2"/>
    <property type="match status" value="1"/>
</dbReference>
<comment type="caution">
    <text evidence="3">The sequence shown here is derived from an EMBL/GenBank/DDBJ whole genome shotgun (WGS) entry which is preliminary data.</text>
</comment>
<evidence type="ECO:0000313" key="3">
    <source>
        <dbReference type="EMBL" id="PSR84785.1"/>
    </source>
</evidence>
<dbReference type="STRING" id="1590841.A0A2R6P3C2"/>
<dbReference type="OMA" id="YSPVWRE"/>
<sequence length="140" mass="15620">MWPSLRSPALFLLSSSCSSLPTLTQQWKLGFSGSNRSLFSSLADSDLNKGLLNLEEVQKILTDVKADDVKVVPVRGLCDWTNFMVFVTGRSTWHVRNIAQALIYKINRLSKSKEGLRGSYSPVWREKGKGSELSSTLVQL</sequence>
<proteinExistence type="inferred from homology"/>
<evidence type="ECO:0000256" key="1">
    <source>
        <dbReference type="ARBA" id="ARBA00010574"/>
    </source>
</evidence>
<dbReference type="OrthoDB" id="21330at2759"/>
<dbReference type="PANTHER" id="PTHR21043:SF0">
    <property type="entry name" value="MITOCHONDRIAL ASSEMBLY OF RIBOSOMAL LARGE SUBUNIT PROTEIN 1"/>
    <property type="match status" value="1"/>
</dbReference>
<keyword evidence="2" id="KW-0732">Signal</keyword>
<accession>A0A2R6P3C2</accession>
<dbReference type="AlphaFoldDB" id="A0A2R6P3C2"/>
<reference evidence="4" key="2">
    <citation type="journal article" date="2018" name="BMC Genomics">
        <title>A manually annotated Actinidia chinensis var. chinensis (kiwifruit) genome highlights the challenges associated with draft genomes and gene prediction in plants.</title>
        <authorList>
            <person name="Pilkington S.M."/>
            <person name="Crowhurst R."/>
            <person name="Hilario E."/>
            <person name="Nardozza S."/>
            <person name="Fraser L."/>
            <person name="Peng Y."/>
            <person name="Gunaseelan K."/>
            <person name="Simpson R."/>
            <person name="Tahir J."/>
            <person name="Deroles S.C."/>
            <person name="Templeton K."/>
            <person name="Luo Z."/>
            <person name="Davy M."/>
            <person name="Cheng C."/>
            <person name="McNeilage M."/>
            <person name="Scaglione D."/>
            <person name="Liu Y."/>
            <person name="Zhang Q."/>
            <person name="Datson P."/>
            <person name="De Silva N."/>
            <person name="Gardiner S.E."/>
            <person name="Bassett H."/>
            <person name="Chagne D."/>
            <person name="McCallum J."/>
            <person name="Dzierzon H."/>
            <person name="Deng C."/>
            <person name="Wang Y.Y."/>
            <person name="Barron L."/>
            <person name="Manako K."/>
            <person name="Bowen J."/>
            <person name="Foster T.M."/>
            <person name="Erridge Z.A."/>
            <person name="Tiffin H."/>
            <person name="Waite C.N."/>
            <person name="Davies K.M."/>
            <person name="Grierson E.P."/>
            <person name="Laing W.A."/>
            <person name="Kirk R."/>
            <person name="Chen X."/>
            <person name="Wood M."/>
            <person name="Montefiori M."/>
            <person name="Brummell D.A."/>
            <person name="Schwinn K.E."/>
            <person name="Catanach A."/>
            <person name="Fullerton C."/>
            <person name="Li D."/>
            <person name="Meiyalaghan S."/>
            <person name="Nieuwenhuizen N."/>
            <person name="Read N."/>
            <person name="Prakash R."/>
            <person name="Hunter D."/>
            <person name="Zhang H."/>
            <person name="McKenzie M."/>
            <person name="Knabel M."/>
            <person name="Harris A."/>
            <person name="Allan A.C."/>
            <person name="Gleave A."/>
            <person name="Chen A."/>
            <person name="Janssen B.J."/>
            <person name="Plunkett B."/>
            <person name="Ampomah-Dwamena C."/>
            <person name="Voogd C."/>
            <person name="Leif D."/>
            <person name="Lafferty D."/>
            <person name="Souleyre E.J.F."/>
            <person name="Varkonyi-Gasic E."/>
            <person name="Gambi F."/>
            <person name="Hanley J."/>
            <person name="Yao J.L."/>
            <person name="Cheung J."/>
            <person name="David K.M."/>
            <person name="Warren B."/>
            <person name="Marsh K."/>
            <person name="Snowden K.C."/>
            <person name="Lin-Wang K."/>
            <person name="Brian L."/>
            <person name="Martinez-Sanchez M."/>
            <person name="Wang M."/>
            <person name="Ileperuma N."/>
            <person name="Macnee N."/>
            <person name="Campin R."/>
            <person name="McAtee P."/>
            <person name="Drummond R.S.M."/>
            <person name="Espley R.V."/>
            <person name="Ireland H.S."/>
            <person name="Wu R."/>
            <person name="Atkinson R.G."/>
            <person name="Karunairetnam S."/>
            <person name="Bulley S."/>
            <person name="Chunkath S."/>
            <person name="Hanley Z."/>
            <person name="Storey R."/>
            <person name="Thrimawithana A.H."/>
            <person name="Thomson S."/>
            <person name="David C."/>
            <person name="Testolin R."/>
            <person name="Huang H."/>
            <person name="Hellens R.P."/>
            <person name="Schaffer R.J."/>
        </authorList>
    </citation>
    <scope>NUCLEOTIDE SEQUENCE [LARGE SCALE GENOMIC DNA]</scope>
    <source>
        <strain evidence="4">cv. Red5</strain>
    </source>
</reference>
<protein>
    <submittedName>
        <fullName evidence="3">Protein Iojap-related like</fullName>
    </submittedName>
</protein>
<dbReference type="InterPro" id="IPR004394">
    <property type="entry name" value="Iojap/RsfS/C7orf30"/>
</dbReference>
<name>A0A2R6P3C2_ACTCC</name>
<dbReference type="PROSITE" id="PS51257">
    <property type="entry name" value="PROKAR_LIPOPROTEIN"/>
    <property type="match status" value="1"/>
</dbReference>
<dbReference type="GO" id="GO:0043023">
    <property type="term" value="F:ribosomal large subunit binding"/>
    <property type="evidence" value="ECO:0007669"/>
    <property type="project" value="TreeGrafter"/>
</dbReference>
<dbReference type="Pfam" id="PF02410">
    <property type="entry name" value="RsfS"/>
    <property type="match status" value="1"/>
</dbReference>
<comment type="similarity">
    <text evidence="1">Belongs to the Iojap/RsfS family.</text>
</comment>
<reference evidence="3 4" key="1">
    <citation type="submission" date="2017-07" db="EMBL/GenBank/DDBJ databases">
        <title>An improved, manually edited Actinidia chinensis var. chinensis (kiwifruit) genome highlights the challenges associated with draft genomes and gene prediction in plants.</title>
        <authorList>
            <person name="Pilkington S."/>
            <person name="Crowhurst R."/>
            <person name="Hilario E."/>
            <person name="Nardozza S."/>
            <person name="Fraser L."/>
            <person name="Peng Y."/>
            <person name="Gunaseelan K."/>
            <person name="Simpson R."/>
            <person name="Tahir J."/>
            <person name="Deroles S."/>
            <person name="Templeton K."/>
            <person name="Luo Z."/>
            <person name="Davy M."/>
            <person name="Cheng C."/>
            <person name="Mcneilage M."/>
            <person name="Scaglione D."/>
            <person name="Liu Y."/>
            <person name="Zhang Q."/>
            <person name="Datson P."/>
            <person name="De Silva N."/>
            <person name="Gardiner S."/>
            <person name="Bassett H."/>
            <person name="Chagne D."/>
            <person name="Mccallum J."/>
            <person name="Dzierzon H."/>
            <person name="Deng C."/>
            <person name="Wang Y.-Y."/>
            <person name="Barron N."/>
            <person name="Manako K."/>
            <person name="Bowen J."/>
            <person name="Foster T."/>
            <person name="Erridge Z."/>
            <person name="Tiffin H."/>
            <person name="Waite C."/>
            <person name="Davies K."/>
            <person name="Grierson E."/>
            <person name="Laing W."/>
            <person name="Kirk R."/>
            <person name="Chen X."/>
            <person name="Wood M."/>
            <person name="Montefiori M."/>
            <person name="Brummell D."/>
            <person name="Schwinn K."/>
            <person name="Catanach A."/>
            <person name="Fullerton C."/>
            <person name="Li D."/>
            <person name="Meiyalaghan S."/>
            <person name="Nieuwenhuizen N."/>
            <person name="Read N."/>
            <person name="Prakash R."/>
            <person name="Hunter D."/>
            <person name="Zhang H."/>
            <person name="Mckenzie M."/>
            <person name="Knabel M."/>
            <person name="Harris A."/>
            <person name="Allan A."/>
            <person name="Chen A."/>
            <person name="Janssen B."/>
            <person name="Plunkett B."/>
            <person name="Dwamena C."/>
            <person name="Voogd C."/>
            <person name="Leif D."/>
            <person name="Lafferty D."/>
            <person name="Souleyre E."/>
            <person name="Varkonyi-Gasic E."/>
            <person name="Gambi F."/>
            <person name="Hanley J."/>
            <person name="Yao J.-L."/>
            <person name="Cheung J."/>
            <person name="David K."/>
            <person name="Warren B."/>
            <person name="Marsh K."/>
            <person name="Snowden K."/>
            <person name="Lin-Wang K."/>
            <person name="Brian L."/>
            <person name="Martinez-Sanchez M."/>
            <person name="Wang M."/>
            <person name="Ileperuma N."/>
            <person name="Macnee N."/>
            <person name="Campin R."/>
            <person name="Mcatee P."/>
            <person name="Drummond R."/>
            <person name="Espley R."/>
            <person name="Ireland H."/>
            <person name="Wu R."/>
            <person name="Atkinson R."/>
            <person name="Karunairetnam S."/>
            <person name="Bulley S."/>
            <person name="Chunkath S."/>
            <person name="Hanley Z."/>
            <person name="Storey R."/>
            <person name="Thrimawithana A."/>
            <person name="Thomson S."/>
            <person name="David C."/>
            <person name="Testolin R."/>
        </authorList>
    </citation>
    <scope>NUCLEOTIDE SEQUENCE [LARGE SCALE GENOMIC DNA]</scope>
    <source>
        <strain evidence="4">cv. Red5</strain>
        <tissue evidence="3">Young leaf</tissue>
    </source>
</reference>